<gene>
    <name evidence="10" type="ORF">SAMN05660909_02398</name>
</gene>
<proteinExistence type="inferred from homology"/>
<dbReference type="GO" id="GO:0005737">
    <property type="term" value="C:cytoplasm"/>
    <property type="evidence" value="ECO:0007669"/>
    <property type="project" value="TreeGrafter"/>
</dbReference>
<dbReference type="OrthoDB" id="9797527at2"/>
<dbReference type="GO" id="GO:0008270">
    <property type="term" value="F:zinc ion binding"/>
    <property type="evidence" value="ECO:0007669"/>
    <property type="project" value="InterPro"/>
</dbReference>
<dbReference type="RefSeq" id="WP_089761874.1">
    <property type="nucleotide sequence ID" value="NZ_BKAT01000038.1"/>
</dbReference>
<keyword evidence="5" id="KW-0456">Lyase</keyword>
<evidence type="ECO:0000256" key="6">
    <source>
        <dbReference type="ARBA" id="ARBA00039351"/>
    </source>
</evidence>
<protein>
    <recommendedName>
        <fullName evidence="6">Carbonic anhydrase 2</fullName>
        <ecNumber evidence="2">4.2.1.1</ecNumber>
    </recommendedName>
    <alternativeName>
        <fullName evidence="8">Carbonate dehydratase 2</fullName>
    </alternativeName>
</protein>
<dbReference type="FunFam" id="3.40.1050.10:FF:000001">
    <property type="entry name" value="Carbonic anhydrase"/>
    <property type="match status" value="1"/>
</dbReference>
<evidence type="ECO:0000256" key="5">
    <source>
        <dbReference type="ARBA" id="ARBA00023239"/>
    </source>
</evidence>
<evidence type="ECO:0000256" key="9">
    <source>
        <dbReference type="PIRSR" id="PIRSR601765-1"/>
    </source>
</evidence>
<evidence type="ECO:0000256" key="7">
    <source>
        <dbReference type="ARBA" id="ARBA00048348"/>
    </source>
</evidence>
<dbReference type="EMBL" id="FNRL01000009">
    <property type="protein sequence ID" value="SEA54373.1"/>
    <property type="molecule type" value="Genomic_DNA"/>
</dbReference>
<accession>A0A1H4C241</accession>
<evidence type="ECO:0000256" key="3">
    <source>
        <dbReference type="ARBA" id="ARBA00022723"/>
    </source>
</evidence>
<dbReference type="InterPro" id="IPR036874">
    <property type="entry name" value="Carbonic_anhydrase_sf"/>
</dbReference>
<evidence type="ECO:0000256" key="1">
    <source>
        <dbReference type="ARBA" id="ARBA00006217"/>
    </source>
</evidence>
<dbReference type="SMART" id="SM00947">
    <property type="entry name" value="Pro_CA"/>
    <property type="match status" value="1"/>
</dbReference>
<feature type="binding site" evidence="9">
    <location>
        <position position="101"/>
    </location>
    <ligand>
        <name>Zn(2+)</name>
        <dbReference type="ChEBI" id="CHEBI:29105"/>
    </ligand>
</feature>
<feature type="binding site" evidence="9">
    <location>
        <position position="98"/>
    </location>
    <ligand>
        <name>Zn(2+)</name>
        <dbReference type="ChEBI" id="CHEBI:29105"/>
    </ligand>
</feature>
<name>A0A1H4C241_9BACT</name>
<dbReference type="GO" id="GO:0004089">
    <property type="term" value="F:carbonate dehydratase activity"/>
    <property type="evidence" value="ECO:0007669"/>
    <property type="project" value="UniProtKB-EC"/>
</dbReference>
<evidence type="ECO:0000256" key="2">
    <source>
        <dbReference type="ARBA" id="ARBA00012925"/>
    </source>
</evidence>
<dbReference type="Pfam" id="PF00484">
    <property type="entry name" value="Pro_CA"/>
    <property type="match status" value="1"/>
</dbReference>
<dbReference type="Proteomes" id="UP000199656">
    <property type="component" value="Unassembled WGS sequence"/>
</dbReference>
<dbReference type="STRING" id="408074.SAMN05660909_02398"/>
<dbReference type="PANTHER" id="PTHR11002:SF51">
    <property type="entry name" value="CARBONIC ANHYDRASE"/>
    <property type="match status" value="1"/>
</dbReference>
<sequence length="220" mass="25162">MTAYNQIFENNRQWVAAKTRTDAEFFEKMADTQSPAYLYIGCSDSRVPTNEIMGLEAGEVFVHRNIANLVPNTDLNVMSVINYAVVHLEVKHIIVCGHYNCGGVKAAMQAKDLGILNPWLRNIRDVYRLHMDELNAIKDEHERYNRLVELNVQEQCINVIKTAAVQKSYVAKGYPTVHGWVYDLKNGMLKDLQIDFEGVLHEIQRIYDLTGSGLMQKENE</sequence>
<evidence type="ECO:0000256" key="4">
    <source>
        <dbReference type="ARBA" id="ARBA00022833"/>
    </source>
</evidence>
<evidence type="ECO:0000256" key="8">
    <source>
        <dbReference type="ARBA" id="ARBA00082533"/>
    </source>
</evidence>
<dbReference type="CDD" id="cd00883">
    <property type="entry name" value="beta_CA_cladeA"/>
    <property type="match status" value="1"/>
</dbReference>
<comment type="catalytic activity">
    <reaction evidence="7">
        <text>hydrogencarbonate + H(+) = CO2 + H2O</text>
        <dbReference type="Rhea" id="RHEA:10748"/>
        <dbReference type="ChEBI" id="CHEBI:15377"/>
        <dbReference type="ChEBI" id="CHEBI:15378"/>
        <dbReference type="ChEBI" id="CHEBI:16526"/>
        <dbReference type="ChEBI" id="CHEBI:17544"/>
        <dbReference type="EC" id="4.2.1.1"/>
    </reaction>
</comment>
<evidence type="ECO:0000313" key="11">
    <source>
        <dbReference type="Proteomes" id="UP000199656"/>
    </source>
</evidence>
<dbReference type="EC" id="4.2.1.1" evidence="2"/>
<dbReference type="PANTHER" id="PTHR11002">
    <property type="entry name" value="CARBONIC ANHYDRASE"/>
    <property type="match status" value="1"/>
</dbReference>
<dbReference type="Gene3D" id="3.40.1050.10">
    <property type="entry name" value="Carbonic anhydrase"/>
    <property type="match status" value="1"/>
</dbReference>
<dbReference type="InterPro" id="IPR001765">
    <property type="entry name" value="Carbonic_anhydrase"/>
</dbReference>
<comment type="similarity">
    <text evidence="1">Belongs to the beta-class carbonic anhydrase family.</text>
</comment>
<feature type="binding site" evidence="9">
    <location>
        <position position="42"/>
    </location>
    <ligand>
        <name>Zn(2+)</name>
        <dbReference type="ChEBI" id="CHEBI:29105"/>
    </ligand>
</feature>
<dbReference type="GO" id="GO:0071244">
    <property type="term" value="P:cellular response to carbon dioxide"/>
    <property type="evidence" value="ECO:0007669"/>
    <property type="project" value="TreeGrafter"/>
</dbReference>
<dbReference type="GO" id="GO:0034599">
    <property type="term" value="P:cellular response to oxidative stress"/>
    <property type="evidence" value="ECO:0007669"/>
    <property type="project" value="TreeGrafter"/>
</dbReference>
<keyword evidence="11" id="KW-1185">Reference proteome</keyword>
<keyword evidence="3 9" id="KW-0479">Metal-binding</keyword>
<dbReference type="SUPFAM" id="SSF53056">
    <property type="entry name" value="beta-carbonic anhydrase, cab"/>
    <property type="match status" value="1"/>
</dbReference>
<feature type="binding site" evidence="9">
    <location>
        <position position="44"/>
    </location>
    <ligand>
        <name>Zn(2+)</name>
        <dbReference type="ChEBI" id="CHEBI:29105"/>
    </ligand>
</feature>
<reference evidence="11" key="1">
    <citation type="submission" date="2016-10" db="EMBL/GenBank/DDBJ databases">
        <authorList>
            <person name="Varghese N."/>
            <person name="Submissions S."/>
        </authorList>
    </citation>
    <scope>NUCLEOTIDE SEQUENCE [LARGE SCALE GENOMIC DNA]</scope>
    <source>
        <strain evidence="11">DSM 23920</strain>
    </source>
</reference>
<keyword evidence="4 9" id="KW-0862">Zinc</keyword>
<organism evidence="10 11">
    <name type="scientific">Chitinophaga terrae</name>
    <name type="common">ex Kim and Jung 2007</name>
    <dbReference type="NCBI Taxonomy" id="408074"/>
    <lineage>
        <taxon>Bacteria</taxon>
        <taxon>Pseudomonadati</taxon>
        <taxon>Bacteroidota</taxon>
        <taxon>Chitinophagia</taxon>
        <taxon>Chitinophagales</taxon>
        <taxon>Chitinophagaceae</taxon>
        <taxon>Chitinophaga</taxon>
    </lineage>
</organism>
<evidence type="ECO:0000313" key="10">
    <source>
        <dbReference type="EMBL" id="SEA54373.1"/>
    </source>
</evidence>
<comment type="cofactor">
    <cofactor evidence="9">
        <name>Zn(2+)</name>
        <dbReference type="ChEBI" id="CHEBI:29105"/>
    </cofactor>
    <text evidence="9">Binds 1 zinc ion per subunit.</text>
</comment>
<dbReference type="AlphaFoldDB" id="A0A1H4C241"/>